<dbReference type="PANTHER" id="PTHR43477">
    <property type="entry name" value="DIHYDROANTICAPSIN 7-DEHYDROGENASE"/>
    <property type="match status" value="1"/>
</dbReference>
<dbReference type="CDD" id="cd05233">
    <property type="entry name" value="SDR_c"/>
    <property type="match status" value="1"/>
</dbReference>
<feature type="region of interest" description="Disordered" evidence="3">
    <location>
        <begin position="95"/>
        <end position="123"/>
    </location>
</feature>
<keyword evidence="5" id="KW-1185">Reference proteome</keyword>
<evidence type="ECO:0000256" key="2">
    <source>
        <dbReference type="ARBA" id="ARBA00023002"/>
    </source>
</evidence>
<protein>
    <submittedName>
        <fullName evidence="4">NAD(P)-dependent dehydrogenase, short-chain alcohol dehydrogenase family</fullName>
    </submittedName>
</protein>
<keyword evidence="2" id="KW-0560">Oxidoreductase</keyword>
<sequence length="287" mass="28098">MPSDAIAAAASASVSASAPASVAYAGGPAPHAAVTGSSSGIGRAIAESLLATGWRVTGLDVAPPAIAHPAFVHLLVDLADGEVIARAAAALLGSGPRDTTAPNASGHASSHAPDPSPAPQAPYAPDALIHAAGVLRVGPLGQLDHAGGELMWRLHVDAATRLADALVPAMAARGRGRVVFIGSRVAQGMPGRGQYAATKAALIALARSWAAEVAGQGVTLNVVSPAATATGMLADPARAGSAPRLPPIGRLIEPAEIAALTGYLLSPAAAAITGQDIAICGGSSLAR</sequence>
<dbReference type="InterPro" id="IPR002347">
    <property type="entry name" value="SDR_fam"/>
</dbReference>
<dbReference type="GO" id="GO:0016491">
    <property type="term" value="F:oxidoreductase activity"/>
    <property type="evidence" value="ECO:0007669"/>
    <property type="project" value="UniProtKB-KW"/>
</dbReference>
<dbReference type="Gene3D" id="3.40.50.720">
    <property type="entry name" value="NAD(P)-binding Rossmann-like Domain"/>
    <property type="match status" value="1"/>
</dbReference>
<dbReference type="AlphaFoldDB" id="A0A1H0JWW0"/>
<comment type="similarity">
    <text evidence="1">Belongs to the short-chain dehydrogenases/reductases (SDR) family.</text>
</comment>
<reference evidence="5" key="1">
    <citation type="submission" date="2016-10" db="EMBL/GenBank/DDBJ databases">
        <authorList>
            <person name="Varghese N."/>
            <person name="Submissions S."/>
        </authorList>
    </citation>
    <scope>NUCLEOTIDE SEQUENCE [LARGE SCALE GENOMIC DNA]</scope>
    <source>
        <strain evidence="5">DSM 17101</strain>
    </source>
</reference>
<organism evidence="4 5">
    <name type="scientific">Paracidovorax cattleyae</name>
    <dbReference type="NCBI Taxonomy" id="80868"/>
    <lineage>
        <taxon>Bacteria</taxon>
        <taxon>Pseudomonadati</taxon>
        <taxon>Pseudomonadota</taxon>
        <taxon>Betaproteobacteria</taxon>
        <taxon>Burkholderiales</taxon>
        <taxon>Comamonadaceae</taxon>
        <taxon>Paracidovorax</taxon>
    </lineage>
</organism>
<dbReference type="PANTHER" id="PTHR43477:SF1">
    <property type="entry name" value="DIHYDROANTICAPSIN 7-DEHYDROGENASE"/>
    <property type="match status" value="1"/>
</dbReference>
<evidence type="ECO:0000313" key="5">
    <source>
        <dbReference type="Proteomes" id="UP000199317"/>
    </source>
</evidence>
<evidence type="ECO:0000256" key="3">
    <source>
        <dbReference type="SAM" id="MobiDB-lite"/>
    </source>
</evidence>
<dbReference type="Proteomes" id="UP000199317">
    <property type="component" value="Unassembled WGS sequence"/>
</dbReference>
<dbReference type="Pfam" id="PF13561">
    <property type="entry name" value="adh_short_C2"/>
    <property type="match status" value="1"/>
</dbReference>
<proteinExistence type="inferred from homology"/>
<evidence type="ECO:0000256" key="1">
    <source>
        <dbReference type="ARBA" id="ARBA00006484"/>
    </source>
</evidence>
<evidence type="ECO:0000313" key="4">
    <source>
        <dbReference type="EMBL" id="SDO48278.1"/>
    </source>
</evidence>
<accession>A0A1H0JWW0</accession>
<gene>
    <name evidence="4" type="ORF">SAMN04489708_1013</name>
</gene>
<dbReference type="SUPFAM" id="SSF51735">
    <property type="entry name" value="NAD(P)-binding Rossmann-fold domains"/>
    <property type="match status" value="1"/>
</dbReference>
<dbReference type="PRINTS" id="PR00081">
    <property type="entry name" value="GDHRDH"/>
</dbReference>
<dbReference type="InterPro" id="IPR051122">
    <property type="entry name" value="SDR_DHRS6-like"/>
</dbReference>
<dbReference type="InterPro" id="IPR036291">
    <property type="entry name" value="NAD(P)-bd_dom_sf"/>
</dbReference>
<dbReference type="EMBL" id="FNJL01000001">
    <property type="protein sequence ID" value="SDO48278.1"/>
    <property type="molecule type" value="Genomic_DNA"/>
</dbReference>
<name>A0A1H0JWW0_9BURK</name>
<feature type="compositionally biased region" description="Low complexity" evidence="3">
    <location>
        <begin position="104"/>
        <end position="113"/>
    </location>
</feature>